<dbReference type="Proteomes" id="UP000030669">
    <property type="component" value="Unassembled WGS sequence"/>
</dbReference>
<dbReference type="PANTHER" id="PTHR38248">
    <property type="entry name" value="FUNK1 6"/>
    <property type="match status" value="1"/>
</dbReference>
<dbReference type="HOGENOM" id="CLU_014053_0_0_1"/>
<protein>
    <recommendedName>
        <fullName evidence="2">Fungal-type protein kinase domain-containing protein</fullName>
    </recommendedName>
</protein>
<feature type="region of interest" description="Disordered" evidence="1">
    <location>
        <begin position="631"/>
        <end position="745"/>
    </location>
</feature>
<dbReference type="Pfam" id="PF17667">
    <property type="entry name" value="Pkinase_fungal"/>
    <property type="match status" value="1"/>
</dbReference>
<dbReference type="Gene3D" id="1.10.510.10">
    <property type="entry name" value="Transferase(Phosphotransferase) domain 1"/>
    <property type="match status" value="1"/>
</dbReference>
<dbReference type="EMBL" id="KB469356">
    <property type="protein sequence ID" value="EPQ50111.1"/>
    <property type="molecule type" value="Genomic_DNA"/>
</dbReference>
<evidence type="ECO:0000313" key="3">
    <source>
        <dbReference type="EMBL" id="EPQ50111.1"/>
    </source>
</evidence>
<dbReference type="SUPFAM" id="SSF56112">
    <property type="entry name" value="Protein kinase-like (PK-like)"/>
    <property type="match status" value="1"/>
</dbReference>
<sequence>MRLTSIAPNTMKRFKTWLQAVKPSTTLSTGFSEREMYEPLVASLNNISRTIIPGRPLPVAFHICAEKRPEEVKGGIRGAPDLVVFPHGTSDDYWARGLGFVEVKTEENEDPFYGQAEYAGEPPSMTEAQTETWKQLSEYATIAFRTIPRCFLLAIGIFGGKARLFRWDRSSVIVSDSFDYKEEPAHLAYFLTGLARFGNSGIDTTAHMPVTSEVEKKLLEAQFERAKALGIFDEYEAARRGADLISESTRIQGRRRRGQRGGEIYITLGRPLFSSRSIKGRGTRVWVATKLERLDRAGRSSGRLFIIKDSWREKDRWTEGRIYDAIRGDEEVPVFGIARFEDEFDVGDQDPVGVHYTAGERINAQKGKSVHAERIHHRCILESVGIPITRFKSTKVLMMAVRDAVKGHQNMCLKDVLHRDISVNNIMISADDIAEGGAMGFLIDPELAAVGSMPDIEKELRFLTGTLPFTSLDRLENEESKHADWHDLESFFWVVLFVVLRHTSCYYTKGGKKIAGAEQLPRLYDNIENIFAIRKDFLETILKTLEIIGNAPLTVCLRRLGDLVLSHYRPDRSRYAQHELDLLTHDRVVFTIQEALDSEGWPDEANDGPRVFKMLDRTSVKQNKAIALSLHQSRAEGPDESKQAPKPGPSQKRRVEELDDDDSEEDVARPSKQIRIRKAGPLAAASQKRKQLPLEAEEEDEPQASVSKKPRVRPPKKAAPRPAKAPKPPERPLLPLLEFGKPPRG</sequence>
<dbReference type="KEGG" id="gtr:GLOTRDRAFT_134244"/>
<dbReference type="eggNOG" id="ENOG502SXF9">
    <property type="taxonomic scope" value="Eukaryota"/>
</dbReference>
<keyword evidence="4" id="KW-1185">Reference proteome</keyword>
<dbReference type="InterPro" id="IPR040976">
    <property type="entry name" value="Pkinase_fungal"/>
</dbReference>
<feature type="compositionally biased region" description="Basic residues" evidence="1">
    <location>
        <begin position="708"/>
        <end position="719"/>
    </location>
</feature>
<dbReference type="AlphaFoldDB" id="S7PQM4"/>
<dbReference type="OrthoDB" id="2739948at2759"/>
<dbReference type="RefSeq" id="XP_007871431.1">
    <property type="nucleotide sequence ID" value="XM_007873240.1"/>
</dbReference>
<dbReference type="GO" id="GO:0004672">
    <property type="term" value="F:protein kinase activity"/>
    <property type="evidence" value="ECO:0007669"/>
    <property type="project" value="InterPro"/>
</dbReference>
<evidence type="ECO:0000313" key="4">
    <source>
        <dbReference type="Proteomes" id="UP000030669"/>
    </source>
</evidence>
<accession>S7PQM4</accession>
<dbReference type="InterPro" id="IPR008266">
    <property type="entry name" value="Tyr_kinase_AS"/>
</dbReference>
<proteinExistence type="predicted"/>
<dbReference type="OMA" id="MESANQY"/>
<name>S7PQM4_GLOTA</name>
<dbReference type="PANTHER" id="PTHR38248:SF2">
    <property type="entry name" value="FUNK1 11"/>
    <property type="match status" value="1"/>
</dbReference>
<feature type="compositionally biased region" description="Basic and acidic residues" evidence="1">
    <location>
        <begin position="633"/>
        <end position="643"/>
    </location>
</feature>
<evidence type="ECO:0000256" key="1">
    <source>
        <dbReference type="SAM" id="MobiDB-lite"/>
    </source>
</evidence>
<gene>
    <name evidence="3" type="ORF">GLOTRDRAFT_134244</name>
</gene>
<reference evidence="3 4" key="1">
    <citation type="journal article" date="2012" name="Science">
        <title>The Paleozoic origin of enzymatic lignin decomposition reconstructed from 31 fungal genomes.</title>
        <authorList>
            <person name="Floudas D."/>
            <person name="Binder M."/>
            <person name="Riley R."/>
            <person name="Barry K."/>
            <person name="Blanchette R.A."/>
            <person name="Henrissat B."/>
            <person name="Martinez A.T."/>
            <person name="Otillar R."/>
            <person name="Spatafora J.W."/>
            <person name="Yadav J.S."/>
            <person name="Aerts A."/>
            <person name="Benoit I."/>
            <person name="Boyd A."/>
            <person name="Carlson A."/>
            <person name="Copeland A."/>
            <person name="Coutinho P.M."/>
            <person name="de Vries R.P."/>
            <person name="Ferreira P."/>
            <person name="Findley K."/>
            <person name="Foster B."/>
            <person name="Gaskell J."/>
            <person name="Glotzer D."/>
            <person name="Gorecki P."/>
            <person name="Heitman J."/>
            <person name="Hesse C."/>
            <person name="Hori C."/>
            <person name="Igarashi K."/>
            <person name="Jurgens J.A."/>
            <person name="Kallen N."/>
            <person name="Kersten P."/>
            <person name="Kohler A."/>
            <person name="Kuees U."/>
            <person name="Kumar T.K.A."/>
            <person name="Kuo A."/>
            <person name="LaButti K."/>
            <person name="Larrondo L.F."/>
            <person name="Lindquist E."/>
            <person name="Ling A."/>
            <person name="Lombard V."/>
            <person name="Lucas S."/>
            <person name="Lundell T."/>
            <person name="Martin R."/>
            <person name="McLaughlin D.J."/>
            <person name="Morgenstern I."/>
            <person name="Morin E."/>
            <person name="Murat C."/>
            <person name="Nagy L.G."/>
            <person name="Nolan M."/>
            <person name="Ohm R.A."/>
            <person name="Patyshakuliyeva A."/>
            <person name="Rokas A."/>
            <person name="Ruiz-Duenas F.J."/>
            <person name="Sabat G."/>
            <person name="Salamov A."/>
            <person name="Samejima M."/>
            <person name="Schmutz J."/>
            <person name="Slot J.C."/>
            <person name="St John F."/>
            <person name="Stenlid J."/>
            <person name="Sun H."/>
            <person name="Sun S."/>
            <person name="Syed K."/>
            <person name="Tsang A."/>
            <person name="Wiebenga A."/>
            <person name="Young D."/>
            <person name="Pisabarro A."/>
            <person name="Eastwood D.C."/>
            <person name="Martin F."/>
            <person name="Cullen D."/>
            <person name="Grigoriev I.V."/>
            <person name="Hibbett D.S."/>
        </authorList>
    </citation>
    <scope>NUCLEOTIDE SEQUENCE [LARGE SCALE GENOMIC DNA]</scope>
    <source>
        <strain evidence="3 4">ATCC 11539</strain>
    </source>
</reference>
<evidence type="ECO:0000259" key="2">
    <source>
        <dbReference type="Pfam" id="PF17667"/>
    </source>
</evidence>
<dbReference type="InterPro" id="IPR011009">
    <property type="entry name" value="Kinase-like_dom_sf"/>
</dbReference>
<organism evidence="3 4">
    <name type="scientific">Gloeophyllum trabeum (strain ATCC 11539 / FP-39264 / Madison 617)</name>
    <name type="common">Brown rot fungus</name>
    <dbReference type="NCBI Taxonomy" id="670483"/>
    <lineage>
        <taxon>Eukaryota</taxon>
        <taxon>Fungi</taxon>
        <taxon>Dikarya</taxon>
        <taxon>Basidiomycota</taxon>
        <taxon>Agaricomycotina</taxon>
        <taxon>Agaricomycetes</taxon>
        <taxon>Gloeophyllales</taxon>
        <taxon>Gloeophyllaceae</taxon>
        <taxon>Gloeophyllum</taxon>
    </lineage>
</organism>
<dbReference type="GeneID" id="19302968"/>
<feature type="domain" description="Fungal-type protein kinase" evidence="2">
    <location>
        <begin position="127"/>
        <end position="498"/>
    </location>
</feature>
<dbReference type="PROSITE" id="PS00109">
    <property type="entry name" value="PROTEIN_KINASE_TYR"/>
    <property type="match status" value="1"/>
</dbReference>